<gene>
    <name evidence="2" type="ORF">G5B17_05290</name>
</gene>
<keyword evidence="3" id="KW-1185">Reference proteome</keyword>
<dbReference type="Proteomes" id="UP001644719">
    <property type="component" value="Unassembled WGS sequence"/>
</dbReference>
<keyword evidence="1" id="KW-0812">Transmembrane</keyword>
<keyword evidence="1" id="KW-1133">Transmembrane helix</keyword>
<organism evidence="2 3">
    <name type="scientific">Blautia faecis</name>
    <dbReference type="NCBI Taxonomy" id="871665"/>
    <lineage>
        <taxon>Bacteria</taxon>
        <taxon>Bacillati</taxon>
        <taxon>Bacillota</taxon>
        <taxon>Clostridia</taxon>
        <taxon>Lachnospirales</taxon>
        <taxon>Lachnospiraceae</taxon>
        <taxon>Blautia</taxon>
    </lineage>
</organism>
<feature type="transmembrane region" description="Helical" evidence="1">
    <location>
        <begin position="25"/>
        <end position="47"/>
    </location>
</feature>
<accession>A0ABX2H3U6</accession>
<keyword evidence="1" id="KW-0472">Membrane</keyword>
<name>A0ABX2H3U6_9FIRM</name>
<protein>
    <submittedName>
        <fullName evidence="2">Uncharacterized protein</fullName>
    </submittedName>
</protein>
<comment type="caution">
    <text evidence="2">The sequence shown here is derived from an EMBL/GenBank/DDBJ whole genome shotgun (WGS) entry which is preliminary data.</text>
</comment>
<dbReference type="GeneID" id="69515894"/>
<evidence type="ECO:0000313" key="3">
    <source>
        <dbReference type="Proteomes" id="UP001644719"/>
    </source>
</evidence>
<proteinExistence type="predicted"/>
<dbReference type="EMBL" id="JAAITS010000010">
    <property type="protein sequence ID" value="NSG84854.1"/>
    <property type="molecule type" value="Genomic_DNA"/>
</dbReference>
<dbReference type="RefSeq" id="WP_118579046.1">
    <property type="nucleotide sequence ID" value="NZ_JAAINN010000044.1"/>
</dbReference>
<evidence type="ECO:0000256" key="1">
    <source>
        <dbReference type="SAM" id="Phobius"/>
    </source>
</evidence>
<sequence>MSQKKVDAYKAEKANREKIMKKEKLILTIEKLAALVACMVAVCWIGYSVYGKVTEGQETVTTETVMDTSALDSYLNGLSADSEAE</sequence>
<reference evidence="2 3" key="1">
    <citation type="journal article" date="2020" name="Cell Host Microbe">
        <title>Functional and Genomic Variation between Human-Derived Isolates of Lachnospiraceae Reveals Inter- and Intra-Species Diversity.</title>
        <authorList>
            <person name="Sorbara M.T."/>
            <person name="Littmann E.R."/>
            <person name="Fontana E."/>
            <person name="Moody T.U."/>
            <person name="Kohout C.E."/>
            <person name="Gjonbalaj M."/>
            <person name="Eaton V."/>
            <person name="Seok R."/>
            <person name="Leiner I.M."/>
            <person name="Pamer E.G."/>
        </authorList>
    </citation>
    <scope>NUCLEOTIDE SEQUENCE [LARGE SCALE GENOMIC DNA]</scope>
    <source>
        <strain evidence="2 3">MSK.17.74</strain>
    </source>
</reference>
<evidence type="ECO:0000313" key="2">
    <source>
        <dbReference type="EMBL" id="NSG84854.1"/>
    </source>
</evidence>